<protein>
    <submittedName>
        <fullName evidence="1">Uncharacterized protein</fullName>
    </submittedName>
</protein>
<comment type="caution">
    <text evidence="1">The sequence shown here is derived from an EMBL/GenBank/DDBJ whole genome shotgun (WGS) entry which is preliminary data.</text>
</comment>
<sequence length="330" mass="38369">MITFLRSAIGVKKEMFVKMTFDQIKDLYEKEMGKLKSNEKDRVEFEKKAKESNDVNMNQPFPESEEGTPIKERAENKEEKKKETTLVQVQKTLKRTKMMAKRKKSVKKPRVEEEQKVAEEEEANQNEANPQEVPQSSNVNMYMVVMDKIPKPISAEPVGIKPPEIIHWDTLTVDGKEYIRLKGKDEKYEVYSTWSKIVRTCSRSDIEEMFAIGMKSYADELKAPEISIKKLVMEYLCMMFKPDEVEEVIRNVFQTVNNWTLYETSGVYAVTLVLNHIEYFLVDRVYNHSRLKLHAMLKKKLGCIPDSEMAKYLIQRTINQSLGLDANTGV</sequence>
<dbReference type="Proteomes" id="UP001055879">
    <property type="component" value="Linkage Group LG01"/>
</dbReference>
<gene>
    <name evidence="1" type="ORF">L6452_02706</name>
</gene>
<organism evidence="1 2">
    <name type="scientific">Arctium lappa</name>
    <name type="common">Greater burdock</name>
    <name type="synonym">Lappa major</name>
    <dbReference type="NCBI Taxonomy" id="4217"/>
    <lineage>
        <taxon>Eukaryota</taxon>
        <taxon>Viridiplantae</taxon>
        <taxon>Streptophyta</taxon>
        <taxon>Embryophyta</taxon>
        <taxon>Tracheophyta</taxon>
        <taxon>Spermatophyta</taxon>
        <taxon>Magnoliopsida</taxon>
        <taxon>eudicotyledons</taxon>
        <taxon>Gunneridae</taxon>
        <taxon>Pentapetalae</taxon>
        <taxon>asterids</taxon>
        <taxon>campanulids</taxon>
        <taxon>Asterales</taxon>
        <taxon>Asteraceae</taxon>
        <taxon>Carduoideae</taxon>
        <taxon>Cardueae</taxon>
        <taxon>Arctiinae</taxon>
        <taxon>Arctium</taxon>
    </lineage>
</organism>
<evidence type="ECO:0000313" key="1">
    <source>
        <dbReference type="EMBL" id="KAI3771541.1"/>
    </source>
</evidence>
<proteinExistence type="predicted"/>
<keyword evidence="2" id="KW-1185">Reference proteome</keyword>
<reference evidence="1 2" key="2">
    <citation type="journal article" date="2022" name="Mol. Ecol. Resour.">
        <title>The genomes of chicory, endive, great burdock and yacon provide insights into Asteraceae paleo-polyploidization history and plant inulin production.</title>
        <authorList>
            <person name="Fan W."/>
            <person name="Wang S."/>
            <person name="Wang H."/>
            <person name="Wang A."/>
            <person name="Jiang F."/>
            <person name="Liu H."/>
            <person name="Zhao H."/>
            <person name="Xu D."/>
            <person name="Zhang Y."/>
        </authorList>
    </citation>
    <scope>NUCLEOTIDE SEQUENCE [LARGE SCALE GENOMIC DNA]</scope>
    <source>
        <strain evidence="2">cv. Niubang</strain>
    </source>
</reference>
<name>A0ACB9FL37_ARCLA</name>
<accession>A0ACB9FL37</accession>
<reference evidence="2" key="1">
    <citation type="journal article" date="2022" name="Mol. Ecol. Resour.">
        <title>The genomes of chicory, endive, great burdock and yacon provide insights into Asteraceae palaeo-polyploidization history and plant inulin production.</title>
        <authorList>
            <person name="Fan W."/>
            <person name="Wang S."/>
            <person name="Wang H."/>
            <person name="Wang A."/>
            <person name="Jiang F."/>
            <person name="Liu H."/>
            <person name="Zhao H."/>
            <person name="Xu D."/>
            <person name="Zhang Y."/>
        </authorList>
    </citation>
    <scope>NUCLEOTIDE SEQUENCE [LARGE SCALE GENOMIC DNA]</scope>
    <source>
        <strain evidence="2">cv. Niubang</strain>
    </source>
</reference>
<evidence type="ECO:0000313" key="2">
    <source>
        <dbReference type="Proteomes" id="UP001055879"/>
    </source>
</evidence>
<dbReference type="EMBL" id="CM042047">
    <property type="protein sequence ID" value="KAI3771541.1"/>
    <property type="molecule type" value="Genomic_DNA"/>
</dbReference>